<evidence type="ECO:0000313" key="4">
    <source>
        <dbReference type="Proteomes" id="UP001500827"/>
    </source>
</evidence>
<organism evidence="3 4">
    <name type="scientific">Sphingomonas limnosediminicola</name>
    <dbReference type="NCBI Taxonomy" id="940133"/>
    <lineage>
        <taxon>Bacteria</taxon>
        <taxon>Pseudomonadati</taxon>
        <taxon>Pseudomonadota</taxon>
        <taxon>Alphaproteobacteria</taxon>
        <taxon>Sphingomonadales</taxon>
        <taxon>Sphingomonadaceae</taxon>
        <taxon>Sphingomonas</taxon>
    </lineage>
</organism>
<gene>
    <name evidence="3" type="ORF">GCM10022276_21060</name>
</gene>
<feature type="signal peptide" evidence="2">
    <location>
        <begin position="1"/>
        <end position="22"/>
    </location>
</feature>
<feature type="compositionally biased region" description="Basic and acidic residues" evidence="1">
    <location>
        <begin position="32"/>
        <end position="43"/>
    </location>
</feature>
<dbReference type="EMBL" id="BAABBM010000001">
    <property type="protein sequence ID" value="GAA3902128.1"/>
    <property type="molecule type" value="Genomic_DNA"/>
</dbReference>
<reference evidence="4" key="1">
    <citation type="journal article" date="2019" name="Int. J. Syst. Evol. Microbiol.">
        <title>The Global Catalogue of Microorganisms (GCM) 10K type strain sequencing project: providing services to taxonomists for standard genome sequencing and annotation.</title>
        <authorList>
            <consortium name="The Broad Institute Genomics Platform"/>
            <consortium name="The Broad Institute Genome Sequencing Center for Infectious Disease"/>
            <person name="Wu L."/>
            <person name="Ma J."/>
        </authorList>
    </citation>
    <scope>NUCLEOTIDE SEQUENCE [LARGE SCALE GENOMIC DNA]</scope>
    <source>
        <strain evidence="4">JCM 17543</strain>
    </source>
</reference>
<feature type="region of interest" description="Disordered" evidence="1">
    <location>
        <begin position="26"/>
        <end position="48"/>
    </location>
</feature>
<sequence length="75" mass="7949">MLKLMRNLLVLAALFWVPPATARQGAVAGGQHADKDCPQERSAKAKPVQRQARAVIIKVPDGSASIFGHASAFSP</sequence>
<accession>A0ABP7LM17</accession>
<protein>
    <submittedName>
        <fullName evidence="3">Uncharacterized protein</fullName>
    </submittedName>
</protein>
<feature type="chain" id="PRO_5046690950" evidence="2">
    <location>
        <begin position="23"/>
        <end position="75"/>
    </location>
</feature>
<evidence type="ECO:0000256" key="2">
    <source>
        <dbReference type="SAM" id="SignalP"/>
    </source>
</evidence>
<keyword evidence="4" id="KW-1185">Reference proteome</keyword>
<comment type="caution">
    <text evidence="3">The sequence shown here is derived from an EMBL/GenBank/DDBJ whole genome shotgun (WGS) entry which is preliminary data.</text>
</comment>
<name>A0ABP7LM17_9SPHN</name>
<dbReference type="Proteomes" id="UP001500827">
    <property type="component" value="Unassembled WGS sequence"/>
</dbReference>
<dbReference type="RefSeq" id="WP_344699646.1">
    <property type="nucleotide sequence ID" value="NZ_BAABBM010000001.1"/>
</dbReference>
<proteinExistence type="predicted"/>
<evidence type="ECO:0000313" key="3">
    <source>
        <dbReference type="EMBL" id="GAA3902128.1"/>
    </source>
</evidence>
<keyword evidence="2" id="KW-0732">Signal</keyword>
<evidence type="ECO:0000256" key="1">
    <source>
        <dbReference type="SAM" id="MobiDB-lite"/>
    </source>
</evidence>